<evidence type="ECO:0000313" key="2">
    <source>
        <dbReference type="Proteomes" id="UP001597178"/>
    </source>
</evidence>
<protein>
    <submittedName>
        <fullName evidence="1">Uncharacterized protein</fullName>
    </submittedName>
</protein>
<dbReference type="Proteomes" id="UP001597178">
    <property type="component" value="Unassembled WGS sequence"/>
</dbReference>
<dbReference type="EMBL" id="JBHTNH010000028">
    <property type="protein sequence ID" value="MFD1362791.1"/>
    <property type="molecule type" value="Genomic_DNA"/>
</dbReference>
<gene>
    <name evidence="1" type="ORF">ACFQ4A_14110</name>
</gene>
<keyword evidence="2" id="KW-1185">Reference proteome</keyword>
<sequence length="368" mass="43762">MKYVDCPLCGGNVSEKTIIRTGRCNNCYAEESLLNLLDHDSLAMRHRVEWKVNLIISFNDFIESSSFSRIFKYRIVVDFQKVINRLNDTFDSRLSESWLNNVYYDISAYKSPKYLDIIKVFFFSQSLIAFDVNNYPWSVTILDNWYYYNEDILDYYFDDRRCHDCGVFKGKQTHNFCETCTDRRSLKRLCSKSTLEKTFESIEIKNLFLDFVNFMLKSQLQFRTVHDVSNLLVHVFIRMEKLLDSTERNKIISFSGNTLQEKINIKWICSTFESYTQLSMSSTNLRKLPAAYGHFCAFLHSQHILSPDVILPYLRIEGRTVEMFISDKNDRTKIEERILSYPSRFRKLLNYYLEMKSKKIYVLEKKMP</sequence>
<proteinExistence type="predicted"/>
<dbReference type="RefSeq" id="WP_382401684.1">
    <property type="nucleotide sequence ID" value="NZ_JBHTNH010000028.1"/>
</dbReference>
<reference evidence="2" key="1">
    <citation type="journal article" date="2019" name="Int. J. Syst. Evol. Microbiol.">
        <title>The Global Catalogue of Microorganisms (GCM) 10K type strain sequencing project: providing services to taxonomists for standard genome sequencing and annotation.</title>
        <authorList>
            <consortium name="The Broad Institute Genomics Platform"/>
            <consortium name="The Broad Institute Genome Sequencing Center for Infectious Disease"/>
            <person name="Wu L."/>
            <person name="Ma J."/>
        </authorList>
    </citation>
    <scope>NUCLEOTIDE SEQUENCE [LARGE SCALE GENOMIC DNA]</scope>
    <source>
        <strain evidence="2">CCUG 54822</strain>
    </source>
</reference>
<organism evidence="1 2">
    <name type="scientific">Lentibacillus salinarum</name>
    <dbReference type="NCBI Taxonomy" id="446820"/>
    <lineage>
        <taxon>Bacteria</taxon>
        <taxon>Bacillati</taxon>
        <taxon>Bacillota</taxon>
        <taxon>Bacilli</taxon>
        <taxon>Bacillales</taxon>
        <taxon>Bacillaceae</taxon>
        <taxon>Lentibacillus</taxon>
    </lineage>
</organism>
<name>A0ABW3ZWM6_9BACI</name>
<evidence type="ECO:0000313" key="1">
    <source>
        <dbReference type="EMBL" id="MFD1362791.1"/>
    </source>
</evidence>
<accession>A0ABW3ZWM6</accession>
<comment type="caution">
    <text evidence="1">The sequence shown here is derived from an EMBL/GenBank/DDBJ whole genome shotgun (WGS) entry which is preliminary data.</text>
</comment>